<keyword evidence="4" id="KW-1003">Cell membrane</keyword>
<dbReference type="RefSeq" id="WP_008842802.1">
    <property type="nucleotide sequence ID" value="NZ_BAEN01000011.1"/>
</dbReference>
<evidence type="ECO:0000313" key="11">
    <source>
        <dbReference type="EMBL" id="GAC12982.1"/>
    </source>
</evidence>
<dbReference type="PANTHER" id="PTHR45138">
    <property type="entry name" value="REGULATORY COMPONENTS OF SENSORY TRANSDUCTION SYSTEM"/>
    <property type="match status" value="1"/>
</dbReference>
<evidence type="ECO:0000313" key="12">
    <source>
        <dbReference type="Proteomes" id="UP000006334"/>
    </source>
</evidence>
<accession>K6Y3Y8</accession>
<organism evidence="11 12">
    <name type="scientific">Aliiglaciecola lipolytica E3</name>
    <dbReference type="NCBI Taxonomy" id="1127673"/>
    <lineage>
        <taxon>Bacteria</taxon>
        <taxon>Pseudomonadati</taxon>
        <taxon>Pseudomonadota</taxon>
        <taxon>Gammaproteobacteria</taxon>
        <taxon>Alteromonadales</taxon>
        <taxon>Alteromonadaceae</taxon>
        <taxon>Aliiglaciecola</taxon>
    </lineage>
</organism>
<evidence type="ECO:0000256" key="2">
    <source>
        <dbReference type="ARBA" id="ARBA00004651"/>
    </source>
</evidence>
<feature type="domain" description="GGDEF" evidence="10">
    <location>
        <begin position="362"/>
        <end position="489"/>
    </location>
</feature>
<dbReference type="SMART" id="SM00267">
    <property type="entry name" value="GGDEF"/>
    <property type="match status" value="1"/>
</dbReference>
<feature type="transmembrane region" description="Helical" evidence="9">
    <location>
        <begin position="275"/>
        <end position="295"/>
    </location>
</feature>
<dbReference type="PANTHER" id="PTHR45138:SF9">
    <property type="entry name" value="DIGUANYLATE CYCLASE DGCM-RELATED"/>
    <property type="match status" value="1"/>
</dbReference>
<name>K6Y3Y8_9ALTE</name>
<dbReference type="SUPFAM" id="SSF55073">
    <property type="entry name" value="Nucleotide cyclase"/>
    <property type="match status" value="1"/>
</dbReference>
<dbReference type="STRING" id="1127673.GLIP_0332"/>
<dbReference type="InterPro" id="IPR029787">
    <property type="entry name" value="Nucleotide_cyclase"/>
</dbReference>
<evidence type="ECO:0000256" key="5">
    <source>
        <dbReference type="ARBA" id="ARBA00022692"/>
    </source>
</evidence>
<dbReference type="Pfam" id="PF05231">
    <property type="entry name" value="MASE1"/>
    <property type="match status" value="1"/>
</dbReference>
<keyword evidence="12" id="KW-1185">Reference proteome</keyword>
<dbReference type="InterPro" id="IPR043128">
    <property type="entry name" value="Rev_trsase/Diguanyl_cyclase"/>
</dbReference>
<keyword evidence="7 9" id="KW-0472">Membrane</keyword>
<dbReference type="eggNOG" id="COG3706">
    <property type="taxonomic scope" value="Bacteria"/>
</dbReference>
<comment type="caution">
    <text evidence="11">The sequence shown here is derived from an EMBL/GenBank/DDBJ whole genome shotgun (WGS) entry which is preliminary data.</text>
</comment>
<feature type="transmembrane region" description="Helical" evidence="9">
    <location>
        <begin position="63"/>
        <end position="88"/>
    </location>
</feature>
<comment type="cofactor">
    <cofactor evidence="1">
        <name>Mg(2+)</name>
        <dbReference type="ChEBI" id="CHEBI:18420"/>
    </cofactor>
</comment>
<evidence type="ECO:0000256" key="8">
    <source>
        <dbReference type="ARBA" id="ARBA00034247"/>
    </source>
</evidence>
<feature type="transmembrane region" description="Helical" evidence="9">
    <location>
        <begin position="31"/>
        <end position="51"/>
    </location>
</feature>
<evidence type="ECO:0000256" key="9">
    <source>
        <dbReference type="SAM" id="Phobius"/>
    </source>
</evidence>
<dbReference type="Proteomes" id="UP000006334">
    <property type="component" value="Unassembled WGS sequence"/>
</dbReference>
<dbReference type="CDD" id="cd01949">
    <property type="entry name" value="GGDEF"/>
    <property type="match status" value="1"/>
</dbReference>
<proteinExistence type="predicted"/>
<dbReference type="Gene3D" id="3.30.70.270">
    <property type="match status" value="1"/>
</dbReference>
<dbReference type="GO" id="GO:0005886">
    <property type="term" value="C:plasma membrane"/>
    <property type="evidence" value="ECO:0007669"/>
    <property type="project" value="UniProtKB-SubCell"/>
</dbReference>
<evidence type="ECO:0000256" key="1">
    <source>
        <dbReference type="ARBA" id="ARBA00001946"/>
    </source>
</evidence>
<gene>
    <name evidence="11" type="ORF">GLIP_0332</name>
</gene>
<dbReference type="FunFam" id="3.30.70.270:FF:000001">
    <property type="entry name" value="Diguanylate cyclase domain protein"/>
    <property type="match status" value="1"/>
</dbReference>
<dbReference type="GO" id="GO:0052621">
    <property type="term" value="F:diguanylate cyclase activity"/>
    <property type="evidence" value="ECO:0007669"/>
    <property type="project" value="UniProtKB-EC"/>
</dbReference>
<dbReference type="AlphaFoldDB" id="K6Y3Y8"/>
<keyword evidence="5 9" id="KW-0812">Transmembrane</keyword>
<dbReference type="InterPro" id="IPR000160">
    <property type="entry name" value="GGDEF_dom"/>
</dbReference>
<dbReference type="InterPro" id="IPR050469">
    <property type="entry name" value="Diguanylate_Cyclase"/>
</dbReference>
<feature type="transmembrane region" description="Helical" evidence="9">
    <location>
        <begin position="301"/>
        <end position="321"/>
    </location>
</feature>
<dbReference type="eggNOG" id="COG3447">
    <property type="taxonomic scope" value="Bacteria"/>
</dbReference>
<feature type="transmembrane region" description="Helical" evidence="9">
    <location>
        <begin position="140"/>
        <end position="165"/>
    </location>
</feature>
<evidence type="ECO:0000256" key="4">
    <source>
        <dbReference type="ARBA" id="ARBA00022475"/>
    </source>
</evidence>
<evidence type="ECO:0000256" key="7">
    <source>
        <dbReference type="ARBA" id="ARBA00023136"/>
    </source>
</evidence>
<keyword evidence="6 9" id="KW-1133">Transmembrane helix</keyword>
<comment type="catalytic activity">
    <reaction evidence="8">
        <text>2 GTP = 3',3'-c-di-GMP + 2 diphosphate</text>
        <dbReference type="Rhea" id="RHEA:24898"/>
        <dbReference type="ChEBI" id="CHEBI:33019"/>
        <dbReference type="ChEBI" id="CHEBI:37565"/>
        <dbReference type="ChEBI" id="CHEBI:58805"/>
        <dbReference type="EC" id="2.7.7.65"/>
    </reaction>
</comment>
<feature type="transmembrane region" description="Helical" evidence="9">
    <location>
        <begin position="108"/>
        <end position="128"/>
    </location>
</feature>
<dbReference type="NCBIfam" id="TIGR00254">
    <property type="entry name" value="GGDEF"/>
    <property type="match status" value="1"/>
</dbReference>
<dbReference type="OrthoDB" id="9803824at2"/>
<feature type="transmembrane region" description="Helical" evidence="9">
    <location>
        <begin position="185"/>
        <end position="204"/>
    </location>
</feature>
<evidence type="ECO:0000256" key="6">
    <source>
        <dbReference type="ARBA" id="ARBA00022989"/>
    </source>
</evidence>
<dbReference type="EC" id="2.7.7.65" evidence="3"/>
<dbReference type="InterPro" id="IPR007895">
    <property type="entry name" value="MASE1"/>
</dbReference>
<reference evidence="11 12" key="1">
    <citation type="journal article" date="2017" name="Antonie Van Leeuwenhoek">
        <title>Rhizobium rhizosphaerae sp. nov., a novel species isolated from rice rhizosphere.</title>
        <authorList>
            <person name="Zhao J.J."/>
            <person name="Zhang J."/>
            <person name="Zhang R.J."/>
            <person name="Zhang C.W."/>
            <person name="Yin H.Q."/>
            <person name="Zhang X.X."/>
        </authorList>
    </citation>
    <scope>NUCLEOTIDE SEQUENCE [LARGE SCALE GENOMIC DNA]</scope>
    <source>
        <strain evidence="11 12">E3</strain>
    </source>
</reference>
<dbReference type="EMBL" id="BAEN01000011">
    <property type="protein sequence ID" value="GAC12982.1"/>
    <property type="molecule type" value="Genomic_DNA"/>
</dbReference>
<dbReference type="PROSITE" id="PS50887">
    <property type="entry name" value="GGDEF"/>
    <property type="match status" value="1"/>
</dbReference>
<evidence type="ECO:0000259" key="10">
    <source>
        <dbReference type="PROSITE" id="PS50887"/>
    </source>
</evidence>
<sequence length="489" mass="54471">MQRSDFSSKLSDESGLTKFLSFLRASPGARAGLLLLAWLAVWFIGGLVEYAHHASVWFPPAGLTFAVLFVVGLRATPILMLAAILVTIFTNNDYQINLQNIEVIESGIFFGIAHIVPYYAGSALLRWLTQTKQLTLPLSIISFLLIAATSALLATALVLVSLIFTGMMSSQELSATWLPFWIGDMAGIMVLGPLFFSVIHILYPQKTFKILEHIEGQLPVATAQYKYKLMISFTLVAAAMLLAKFTQSMDSSFAIFFLVLPHMWIACTENAFYNILSLALSSFLIVFLVDVLGLMNFVMVYQYAINVVATNAMFAIAIPALTASNHQLKTKVFTDGLTQTASREYLFQQATVEIRRAQWKNNDLCMLVYDIDHFKQINDVHGHDVGDKALKALSERVKQFLRPADILGRFGGDEFIVLLPETNVDTAMVVANRLLKEINGLQLINSEQLSISIGITQMQHNDDFESLFKRADSALYQAKRAGRNSIFQH</sequence>
<comment type="subcellular location">
    <subcellularLocation>
        <location evidence="2">Cell membrane</location>
        <topology evidence="2">Multi-pass membrane protein</topology>
    </subcellularLocation>
</comment>
<dbReference type="Pfam" id="PF00990">
    <property type="entry name" value="GGDEF"/>
    <property type="match status" value="1"/>
</dbReference>
<protein>
    <recommendedName>
        <fullName evidence="3">diguanylate cyclase</fullName>
        <ecNumber evidence="3">2.7.7.65</ecNumber>
    </recommendedName>
</protein>
<evidence type="ECO:0000256" key="3">
    <source>
        <dbReference type="ARBA" id="ARBA00012528"/>
    </source>
</evidence>